<dbReference type="Proteomes" id="UP000244956">
    <property type="component" value="Unassembled WGS sequence"/>
</dbReference>
<keyword evidence="3" id="KW-1185">Reference proteome</keyword>
<accession>A0A2U2BCL2</accession>
<dbReference type="RefSeq" id="WP_109263173.1">
    <property type="nucleotide sequence ID" value="NZ_QEWP01000002.1"/>
</dbReference>
<dbReference type="AlphaFoldDB" id="A0A2U2BCL2"/>
<proteinExistence type="predicted"/>
<evidence type="ECO:0000256" key="1">
    <source>
        <dbReference type="SAM" id="SignalP"/>
    </source>
</evidence>
<dbReference type="InterPro" id="IPR032274">
    <property type="entry name" value="DUF4835"/>
</dbReference>
<dbReference type="OrthoDB" id="9773381at2"/>
<evidence type="ECO:0000313" key="3">
    <source>
        <dbReference type="Proteomes" id="UP000244956"/>
    </source>
</evidence>
<dbReference type="Pfam" id="PF16119">
    <property type="entry name" value="DUF4835"/>
    <property type="match status" value="1"/>
</dbReference>
<reference evidence="2 3" key="1">
    <citation type="submission" date="2018-05" db="EMBL/GenBank/DDBJ databases">
        <title>Marinilabilia rubrum sp. nov., isolated from saltern sediment.</title>
        <authorList>
            <person name="Zhang R."/>
        </authorList>
    </citation>
    <scope>NUCLEOTIDE SEQUENCE [LARGE SCALE GENOMIC DNA]</scope>
    <source>
        <strain evidence="2 3">WTE16</strain>
    </source>
</reference>
<feature type="signal peptide" evidence="1">
    <location>
        <begin position="1"/>
        <end position="20"/>
    </location>
</feature>
<dbReference type="EMBL" id="QEWP01000002">
    <property type="protein sequence ID" value="PWE00802.1"/>
    <property type="molecule type" value="Genomic_DNA"/>
</dbReference>
<protein>
    <submittedName>
        <fullName evidence="2">DUF4835 domain-containing protein</fullName>
    </submittedName>
</protein>
<organism evidence="2 3">
    <name type="scientific">Marinilabilia rubra</name>
    <dbReference type="NCBI Taxonomy" id="2162893"/>
    <lineage>
        <taxon>Bacteria</taxon>
        <taxon>Pseudomonadati</taxon>
        <taxon>Bacteroidota</taxon>
        <taxon>Bacteroidia</taxon>
        <taxon>Marinilabiliales</taxon>
        <taxon>Marinilabiliaceae</taxon>
        <taxon>Marinilabilia</taxon>
    </lineage>
</organism>
<sequence length="300" mass="35071">MKKLFLCLVILFVSLSAAKAQELRCAVQVVAPSVQGTNRNVFKNLRESIFEFMNNQQWTNHVYETSERIECTFHFTIDELIGVDQFKGSLQIQARRPVFNSAYTTTTLNLKDDKIDFQYGEFETLVFKENNIESNLVAILSYYAYVVLGYDYDTFSPEAGNPYFEEAEKIVNMMQNAREAGWKQFESRQNRYWLIDNLLEEDHHPLRECYYEYHRNGLDRMSDDPEEGRANIAESLELLRDVYRTDPSSYALQVFFDAKQKELVNIFSESFSMEKAEVVNILTEINPTNSDAYEKLLKDN</sequence>
<gene>
    <name evidence="2" type="ORF">DDZ16_04205</name>
</gene>
<evidence type="ECO:0000313" key="2">
    <source>
        <dbReference type="EMBL" id="PWE00802.1"/>
    </source>
</evidence>
<keyword evidence="1" id="KW-0732">Signal</keyword>
<comment type="caution">
    <text evidence="2">The sequence shown here is derived from an EMBL/GenBank/DDBJ whole genome shotgun (WGS) entry which is preliminary data.</text>
</comment>
<feature type="chain" id="PRO_5015595238" evidence="1">
    <location>
        <begin position="21"/>
        <end position="300"/>
    </location>
</feature>
<name>A0A2U2BCL2_9BACT</name>